<dbReference type="InterPro" id="IPR000847">
    <property type="entry name" value="LysR_HTH_N"/>
</dbReference>
<evidence type="ECO:0000313" key="6">
    <source>
        <dbReference type="EMBL" id="EPD99531.1"/>
    </source>
</evidence>
<dbReference type="HOGENOM" id="CLU_039613_6_5_4"/>
<dbReference type="PANTHER" id="PTHR30126">
    <property type="entry name" value="HTH-TYPE TRANSCRIPTIONAL REGULATOR"/>
    <property type="match status" value="1"/>
</dbReference>
<dbReference type="RefSeq" id="WP_016474298.1">
    <property type="nucleotide sequence ID" value="NZ_KE150480.1"/>
</dbReference>
<dbReference type="SUPFAM" id="SSF53850">
    <property type="entry name" value="Periplasmic binding protein-like II"/>
    <property type="match status" value="1"/>
</dbReference>
<dbReference type="SUPFAM" id="SSF46785">
    <property type="entry name" value="Winged helix' DNA-binding domain"/>
    <property type="match status" value="1"/>
</dbReference>
<dbReference type="InterPro" id="IPR036390">
    <property type="entry name" value="WH_DNA-bd_sf"/>
</dbReference>
<evidence type="ECO:0000256" key="1">
    <source>
        <dbReference type="ARBA" id="ARBA00009437"/>
    </source>
</evidence>
<organism evidence="6 7">
    <name type="scientific">Sutterella wadsworthensis HGA0223</name>
    <dbReference type="NCBI Taxonomy" id="1203554"/>
    <lineage>
        <taxon>Bacteria</taxon>
        <taxon>Pseudomonadati</taxon>
        <taxon>Pseudomonadota</taxon>
        <taxon>Betaproteobacteria</taxon>
        <taxon>Burkholderiales</taxon>
        <taxon>Sutterellaceae</taxon>
        <taxon>Sutterella</taxon>
    </lineage>
</organism>
<gene>
    <name evidence="6" type="ORF">HMPREF1476_00987</name>
</gene>
<proteinExistence type="inferred from homology"/>
<keyword evidence="4" id="KW-0804">Transcription</keyword>
<dbReference type="FunFam" id="1.10.10.10:FF:000001">
    <property type="entry name" value="LysR family transcriptional regulator"/>
    <property type="match status" value="1"/>
</dbReference>
<protein>
    <recommendedName>
        <fullName evidence="5">HTH lysR-type domain-containing protein</fullName>
    </recommendedName>
</protein>
<dbReference type="Gene3D" id="1.10.10.10">
    <property type="entry name" value="Winged helix-like DNA-binding domain superfamily/Winged helix DNA-binding domain"/>
    <property type="match status" value="1"/>
</dbReference>
<dbReference type="STRING" id="1203554.HMPREF1476_00987"/>
<keyword evidence="7" id="KW-1185">Reference proteome</keyword>
<comment type="caution">
    <text evidence="6">The sequence shown here is derived from an EMBL/GenBank/DDBJ whole genome shotgun (WGS) entry which is preliminary data.</text>
</comment>
<name>S3BGF9_9BURK</name>
<dbReference type="GO" id="GO:0003700">
    <property type="term" value="F:DNA-binding transcription factor activity"/>
    <property type="evidence" value="ECO:0007669"/>
    <property type="project" value="InterPro"/>
</dbReference>
<comment type="similarity">
    <text evidence="1">Belongs to the LysR transcriptional regulatory family.</text>
</comment>
<accession>S3BGF9</accession>
<dbReference type="Pfam" id="PF00126">
    <property type="entry name" value="HTH_1"/>
    <property type="match status" value="1"/>
</dbReference>
<sequence length="317" mass="34135">MGIRNLGSLEVFVALADTQSFTEAAKRMGMTTSAASQALKALEKELAVALISRKSRPVMLTGAGRNLLDGARALLRDARELETAVTISSPILPLLRLGLAESVSCTVGADIVGALFPCTKQLSVRTAMALQLSEQFKNGDFDLLISPVSFPDMDGVMEEAVVAESFFLVTPASNTRSVSTPADLLQLARDLPYFSYTTAASDKLISERILRSAGISPQRSVLVESSTTMMGLVAQGLGWALLLPSNIWMGRDFCADLRFTQLPFVSAQRRQYAAIRSQGFSRAAKQAVEALKNGLRKRVIAQLANIHPMLAEGLTIL</sequence>
<reference evidence="6 7" key="1">
    <citation type="submission" date="2013-04" db="EMBL/GenBank/DDBJ databases">
        <title>The Genome Sequence of Sutterella wadsworthensis HGA0223.</title>
        <authorList>
            <consortium name="The Broad Institute Genomics Platform"/>
            <person name="Earl A."/>
            <person name="Ward D."/>
            <person name="Feldgarden M."/>
            <person name="Gevers D."/>
            <person name="Schmidt T.M."/>
            <person name="Dover J."/>
            <person name="Dai D."/>
            <person name="Walker B."/>
            <person name="Young S."/>
            <person name="Zeng Q."/>
            <person name="Gargeya S."/>
            <person name="Fitzgerald M."/>
            <person name="Haas B."/>
            <person name="Abouelleil A."/>
            <person name="Allen A.W."/>
            <person name="Alvarado L."/>
            <person name="Arachchi H.M."/>
            <person name="Berlin A.M."/>
            <person name="Chapman S.B."/>
            <person name="Gainer-Dewar J."/>
            <person name="Goldberg J."/>
            <person name="Griggs A."/>
            <person name="Gujja S."/>
            <person name="Hansen M."/>
            <person name="Howarth C."/>
            <person name="Imamovic A."/>
            <person name="Ireland A."/>
            <person name="Larimer J."/>
            <person name="McCowan C."/>
            <person name="Murphy C."/>
            <person name="Pearson M."/>
            <person name="Poon T.W."/>
            <person name="Priest M."/>
            <person name="Roberts A."/>
            <person name="Saif S."/>
            <person name="Shea T."/>
            <person name="Sisk P."/>
            <person name="Sykes S."/>
            <person name="Wortman J."/>
            <person name="Nusbaum C."/>
            <person name="Birren B."/>
        </authorList>
    </citation>
    <scope>NUCLEOTIDE SEQUENCE [LARGE SCALE GENOMIC DNA]</scope>
    <source>
        <strain evidence="6 7">HGA0223</strain>
    </source>
</reference>
<keyword evidence="2" id="KW-0805">Transcription regulation</keyword>
<dbReference type="eggNOG" id="COG0583">
    <property type="taxonomic scope" value="Bacteria"/>
</dbReference>
<feature type="domain" description="HTH lysR-type" evidence="5">
    <location>
        <begin position="1"/>
        <end position="61"/>
    </location>
</feature>
<keyword evidence="3" id="KW-0238">DNA-binding</keyword>
<evidence type="ECO:0000256" key="2">
    <source>
        <dbReference type="ARBA" id="ARBA00023015"/>
    </source>
</evidence>
<dbReference type="GO" id="GO:0000976">
    <property type="term" value="F:transcription cis-regulatory region binding"/>
    <property type="evidence" value="ECO:0007669"/>
    <property type="project" value="TreeGrafter"/>
</dbReference>
<dbReference type="PATRIC" id="fig|1203554.3.peg.1010"/>
<dbReference type="Proteomes" id="UP000014400">
    <property type="component" value="Unassembled WGS sequence"/>
</dbReference>
<dbReference type="Pfam" id="PF03466">
    <property type="entry name" value="LysR_substrate"/>
    <property type="match status" value="1"/>
</dbReference>
<dbReference type="Gene3D" id="3.40.190.290">
    <property type="match status" value="1"/>
</dbReference>
<dbReference type="PANTHER" id="PTHR30126:SF40">
    <property type="entry name" value="HTH-TYPE TRANSCRIPTIONAL REGULATOR GLTR"/>
    <property type="match status" value="1"/>
</dbReference>
<evidence type="ECO:0000256" key="3">
    <source>
        <dbReference type="ARBA" id="ARBA00023125"/>
    </source>
</evidence>
<dbReference type="InterPro" id="IPR036388">
    <property type="entry name" value="WH-like_DNA-bd_sf"/>
</dbReference>
<evidence type="ECO:0000256" key="4">
    <source>
        <dbReference type="ARBA" id="ARBA00023163"/>
    </source>
</evidence>
<dbReference type="PROSITE" id="PS50931">
    <property type="entry name" value="HTH_LYSR"/>
    <property type="match status" value="1"/>
</dbReference>
<evidence type="ECO:0000259" key="5">
    <source>
        <dbReference type="PROSITE" id="PS50931"/>
    </source>
</evidence>
<dbReference type="InterPro" id="IPR005119">
    <property type="entry name" value="LysR_subst-bd"/>
</dbReference>
<evidence type="ECO:0000313" key="7">
    <source>
        <dbReference type="Proteomes" id="UP000014400"/>
    </source>
</evidence>
<dbReference type="EMBL" id="ATCF01000015">
    <property type="protein sequence ID" value="EPD99531.1"/>
    <property type="molecule type" value="Genomic_DNA"/>
</dbReference>
<dbReference type="AlphaFoldDB" id="S3BGF9"/>